<proteinExistence type="predicted"/>
<keyword evidence="10" id="KW-1185">Reference proteome</keyword>
<dbReference type="Gene3D" id="3.30.40.10">
    <property type="entry name" value="Zinc/RING finger domain, C3HC4 (zinc finger)"/>
    <property type="match status" value="1"/>
</dbReference>
<dbReference type="GO" id="GO:0016567">
    <property type="term" value="P:protein ubiquitination"/>
    <property type="evidence" value="ECO:0007669"/>
    <property type="project" value="TreeGrafter"/>
</dbReference>
<dbReference type="SMART" id="SM00184">
    <property type="entry name" value="RING"/>
    <property type="match status" value="1"/>
</dbReference>
<evidence type="ECO:0000313" key="9">
    <source>
        <dbReference type="EMBL" id="KAK4779693.1"/>
    </source>
</evidence>
<dbReference type="EMBL" id="JAXIOK010000001">
    <property type="protein sequence ID" value="KAK4779693.1"/>
    <property type="molecule type" value="Genomic_DNA"/>
</dbReference>
<name>A0AAN7LB98_9MYRT</name>
<organism evidence="9 10">
    <name type="scientific">Trapa incisa</name>
    <dbReference type="NCBI Taxonomy" id="236973"/>
    <lineage>
        <taxon>Eukaryota</taxon>
        <taxon>Viridiplantae</taxon>
        <taxon>Streptophyta</taxon>
        <taxon>Embryophyta</taxon>
        <taxon>Tracheophyta</taxon>
        <taxon>Spermatophyta</taxon>
        <taxon>Magnoliopsida</taxon>
        <taxon>eudicotyledons</taxon>
        <taxon>Gunneridae</taxon>
        <taxon>Pentapetalae</taxon>
        <taxon>rosids</taxon>
        <taxon>malvids</taxon>
        <taxon>Myrtales</taxon>
        <taxon>Lythraceae</taxon>
        <taxon>Trapa</taxon>
    </lineage>
</organism>
<feature type="domain" description="RING-type" evidence="8">
    <location>
        <begin position="176"/>
        <end position="215"/>
    </location>
</feature>
<comment type="caution">
    <text evidence="9">The sequence shown here is derived from an EMBL/GenBank/DDBJ whole genome shotgun (WGS) entry which is preliminary data.</text>
</comment>
<dbReference type="Proteomes" id="UP001345219">
    <property type="component" value="Chromosome 13"/>
</dbReference>
<dbReference type="CDD" id="cd16454">
    <property type="entry name" value="RING-H2_PA-TM-RING"/>
    <property type="match status" value="1"/>
</dbReference>
<evidence type="ECO:0000256" key="4">
    <source>
        <dbReference type="ARBA" id="ARBA00022771"/>
    </source>
</evidence>
<sequence length="290" mass="31944">MEKHQKAGTVLGETFRRTGCGHQILSSVISISLDPKTEQPSSVLLTSHSPMASSTTSEASDDAASPPLLRLLHPQDLSLFLPYMLGLSDRHNHHLPPLPSHLLPDRIVLINPITQGTVVLDSPTTGTLDPLLRRPSPLPSLAGSPYPAASSSSIEALPIVEIAADGDSFPHPPPHCVICLEEFGEWAKEMPCLHRFHSDCIEKWLRINGSCPVCRHGMPAEEVELRKLAEETEDQTSNPYLHHHYYNSHGRRDGEIWVSFSFSRNRNSSRSSGHDPTPSISGEDSHHLLE</sequence>
<dbReference type="Pfam" id="PF13639">
    <property type="entry name" value="zf-RING_2"/>
    <property type="match status" value="1"/>
</dbReference>
<feature type="region of interest" description="Disordered" evidence="7">
    <location>
        <begin position="267"/>
        <end position="290"/>
    </location>
</feature>
<dbReference type="SUPFAM" id="SSF57850">
    <property type="entry name" value="RING/U-box"/>
    <property type="match status" value="1"/>
</dbReference>
<evidence type="ECO:0000256" key="7">
    <source>
        <dbReference type="SAM" id="MobiDB-lite"/>
    </source>
</evidence>
<dbReference type="InterPro" id="IPR001841">
    <property type="entry name" value="Znf_RING"/>
</dbReference>
<evidence type="ECO:0000256" key="5">
    <source>
        <dbReference type="ARBA" id="ARBA00022833"/>
    </source>
</evidence>
<reference evidence="9 10" key="1">
    <citation type="journal article" date="2023" name="Hortic Res">
        <title>Pangenome of water caltrop reveals structural variations and asymmetric subgenome divergence after allopolyploidization.</title>
        <authorList>
            <person name="Zhang X."/>
            <person name="Chen Y."/>
            <person name="Wang L."/>
            <person name="Yuan Y."/>
            <person name="Fang M."/>
            <person name="Shi L."/>
            <person name="Lu R."/>
            <person name="Comes H.P."/>
            <person name="Ma Y."/>
            <person name="Chen Y."/>
            <person name="Huang G."/>
            <person name="Zhou Y."/>
            <person name="Zheng Z."/>
            <person name="Qiu Y."/>
        </authorList>
    </citation>
    <scope>NUCLEOTIDE SEQUENCE [LARGE SCALE GENOMIC DNA]</scope>
    <source>
        <tissue evidence="9">Roots</tissue>
    </source>
</reference>
<feature type="compositionally biased region" description="Polar residues" evidence="7">
    <location>
        <begin position="40"/>
        <end position="51"/>
    </location>
</feature>
<comment type="catalytic activity">
    <reaction evidence="1">
        <text>S-ubiquitinyl-[E2 ubiquitin-conjugating enzyme]-L-cysteine + [acceptor protein]-L-lysine = [E2 ubiquitin-conjugating enzyme]-L-cysteine + N(6)-ubiquitinyl-[acceptor protein]-L-lysine.</text>
        <dbReference type="EC" id="2.3.2.27"/>
    </reaction>
</comment>
<gene>
    <name evidence="9" type="ORF">SAY87_015799</name>
</gene>
<keyword evidence="4 6" id="KW-0863">Zinc-finger</keyword>
<dbReference type="InterPro" id="IPR013083">
    <property type="entry name" value="Znf_RING/FYVE/PHD"/>
</dbReference>
<dbReference type="AlphaFoldDB" id="A0AAN7LB98"/>
<dbReference type="PANTHER" id="PTHR15710">
    <property type="entry name" value="E3 UBIQUITIN-PROTEIN LIGASE PRAJA"/>
    <property type="match status" value="1"/>
</dbReference>
<dbReference type="GO" id="GO:0061630">
    <property type="term" value="F:ubiquitin protein ligase activity"/>
    <property type="evidence" value="ECO:0007669"/>
    <property type="project" value="UniProtKB-EC"/>
</dbReference>
<feature type="region of interest" description="Disordered" evidence="7">
    <location>
        <begin position="40"/>
        <end position="64"/>
    </location>
</feature>
<protein>
    <recommendedName>
        <fullName evidence="2">RING-type E3 ubiquitin transferase</fullName>
        <ecNumber evidence="2">2.3.2.27</ecNumber>
    </recommendedName>
</protein>
<accession>A0AAN7LB98</accession>
<keyword evidence="3" id="KW-0479">Metal-binding</keyword>
<keyword evidence="5" id="KW-0862">Zinc</keyword>
<evidence type="ECO:0000313" key="10">
    <source>
        <dbReference type="Proteomes" id="UP001345219"/>
    </source>
</evidence>
<evidence type="ECO:0000259" key="8">
    <source>
        <dbReference type="PROSITE" id="PS50089"/>
    </source>
</evidence>
<dbReference type="EC" id="2.3.2.27" evidence="2"/>
<dbReference type="PANTHER" id="PTHR15710:SF132">
    <property type="entry name" value="E3 UBIQUITIN-PROTEIN LIGASE MPSR1"/>
    <property type="match status" value="1"/>
</dbReference>
<evidence type="ECO:0000256" key="3">
    <source>
        <dbReference type="ARBA" id="ARBA00022723"/>
    </source>
</evidence>
<evidence type="ECO:0000256" key="6">
    <source>
        <dbReference type="PROSITE-ProRule" id="PRU00175"/>
    </source>
</evidence>
<evidence type="ECO:0000256" key="1">
    <source>
        <dbReference type="ARBA" id="ARBA00000900"/>
    </source>
</evidence>
<feature type="compositionally biased region" description="Low complexity" evidence="7">
    <location>
        <begin position="52"/>
        <end position="64"/>
    </location>
</feature>
<dbReference type="GO" id="GO:0008270">
    <property type="term" value="F:zinc ion binding"/>
    <property type="evidence" value="ECO:0007669"/>
    <property type="project" value="UniProtKB-KW"/>
</dbReference>
<dbReference type="GO" id="GO:0005737">
    <property type="term" value="C:cytoplasm"/>
    <property type="evidence" value="ECO:0007669"/>
    <property type="project" value="TreeGrafter"/>
</dbReference>
<evidence type="ECO:0000256" key="2">
    <source>
        <dbReference type="ARBA" id="ARBA00012483"/>
    </source>
</evidence>
<dbReference type="PROSITE" id="PS50089">
    <property type="entry name" value="ZF_RING_2"/>
    <property type="match status" value="1"/>
</dbReference>